<dbReference type="InterPro" id="IPR005247">
    <property type="entry name" value="YbhB_YbcL/LppC-like"/>
</dbReference>
<dbReference type="Gene3D" id="3.90.280.10">
    <property type="entry name" value="PEBP-like"/>
    <property type="match status" value="1"/>
</dbReference>
<dbReference type="NCBIfam" id="TIGR00481">
    <property type="entry name" value="YbhB/YbcL family Raf kinase inhibitor-like protein"/>
    <property type="match status" value="1"/>
</dbReference>
<proteinExistence type="predicted"/>
<dbReference type="CDD" id="cd00865">
    <property type="entry name" value="PEBP_bact_arch"/>
    <property type="match status" value="1"/>
</dbReference>
<gene>
    <name evidence="2" type="primary">ybhB</name>
    <name evidence="2" type="ORF">NCTC10738_00286</name>
</gene>
<dbReference type="SUPFAM" id="SSF49777">
    <property type="entry name" value="PEBP-like"/>
    <property type="match status" value="1"/>
</dbReference>
<sequence length="186" mass="20092">MKYGIGYLLGLGALALQPLAHGADLQLKSSLTANQVIPADYYWNQFGCSGANLAPRLDWQNAPAGTKSFAITFYDQDAPTGSGFWHRVVYDIPANVHSLPGGKDGGPLPEGAIESNTDLGKPGFFGPCPPEGRQHRYKWTVHALDVAKLPVKPDYSAALTGFFLWQHTLAKSELVLLAGPRKESTQ</sequence>
<keyword evidence="1" id="KW-0732">Signal</keyword>
<organism evidence="2 3">
    <name type="scientific">Shewanella algae</name>
    <dbReference type="NCBI Taxonomy" id="38313"/>
    <lineage>
        <taxon>Bacteria</taxon>
        <taxon>Pseudomonadati</taxon>
        <taxon>Pseudomonadota</taxon>
        <taxon>Gammaproteobacteria</taxon>
        <taxon>Alteromonadales</taxon>
        <taxon>Shewanellaceae</taxon>
        <taxon>Shewanella</taxon>
    </lineage>
</organism>
<name>A0A379YMG4_9GAMM</name>
<dbReference type="KEGG" id="salg:BS332_13310"/>
<dbReference type="AlphaFoldDB" id="A0A379YMG4"/>
<dbReference type="EMBL" id="UGYO01000001">
    <property type="protein sequence ID" value="SUI47428.1"/>
    <property type="molecule type" value="Genomic_DNA"/>
</dbReference>
<protein>
    <submittedName>
        <fullName evidence="2">Putative kinase inhibitor protein</fullName>
    </submittedName>
</protein>
<evidence type="ECO:0000313" key="3">
    <source>
        <dbReference type="Proteomes" id="UP000254069"/>
    </source>
</evidence>
<feature type="signal peptide" evidence="1">
    <location>
        <begin position="1"/>
        <end position="22"/>
    </location>
</feature>
<dbReference type="PANTHER" id="PTHR30289:SF1">
    <property type="entry name" value="PEBP (PHOSPHATIDYLETHANOLAMINE-BINDING PROTEIN) FAMILY PROTEIN"/>
    <property type="match status" value="1"/>
</dbReference>
<dbReference type="Pfam" id="PF01161">
    <property type="entry name" value="PBP"/>
    <property type="match status" value="1"/>
</dbReference>
<dbReference type="RefSeq" id="WP_107353492.1">
    <property type="nucleotide sequence ID" value="NZ_AP024609.1"/>
</dbReference>
<dbReference type="Proteomes" id="UP000254069">
    <property type="component" value="Unassembled WGS sequence"/>
</dbReference>
<keyword evidence="3" id="KW-1185">Reference proteome</keyword>
<accession>A0A379YMG4</accession>
<dbReference type="InterPro" id="IPR008914">
    <property type="entry name" value="PEBP"/>
</dbReference>
<evidence type="ECO:0000313" key="2">
    <source>
        <dbReference type="EMBL" id="SUI47428.1"/>
    </source>
</evidence>
<dbReference type="PANTHER" id="PTHR30289">
    <property type="entry name" value="UNCHARACTERIZED PROTEIN YBCL-RELATED"/>
    <property type="match status" value="1"/>
</dbReference>
<feature type="chain" id="PRO_5016822001" evidence="1">
    <location>
        <begin position="23"/>
        <end position="186"/>
    </location>
</feature>
<dbReference type="InterPro" id="IPR036610">
    <property type="entry name" value="PEBP-like_sf"/>
</dbReference>
<reference evidence="2 3" key="1">
    <citation type="submission" date="2018-06" db="EMBL/GenBank/DDBJ databases">
        <authorList>
            <consortium name="Pathogen Informatics"/>
            <person name="Doyle S."/>
        </authorList>
    </citation>
    <scope>NUCLEOTIDE SEQUENCE [LARGE SCALE GENOMIC DNA]</scope>
    <source>
        <strain evidence="2 3">NCTC10738</strain>
    </source>
</reference>
<evidence type="ECO:0000256" key="1">
    <source>
        <dbReference type="SAM" id="SignalP"/>
    </source>
</evidence>